<dbReference type="Gene3D" id="3.40.190.10">
    <property type="entry name" value="Periplasmic binding protein-like II"/>
    <property type="match status" value="2"/>
</dbReference>
<evidence type="ECO:0000256" key="6">
    <source>
        <dbReference type="ARBA" id="ARBA00022764"/>
    </source>
</evidence>
<dbReference type="PANTHER" id="PTHR30006:SF3">
    <property type="entry name" value="THIAMINE-BINDING PERIPLASMIC PROTEIN"/>
    <property type="match status" value="1"/>
</dbReference>
<evidence type="ECO:0000256" key="1">
    <source>
        <dbReference type="ARBA" id="ARBA00004418"/>
    </source>
</evidence>
<evidence type="ECO:0000256" key="5">
    <source>
        <dbReference type="ARBA" id="ARBA00022729"/>
    </source>
</evidence>
<dbReference type="PANTHER" id="PTHR30006">
    <property type="entry name" value="THIAMINE-BINDING PERIPLASMIC PROTEIN-RELATED"/>
    <property type="match status" value="1"/>
</dbReference>
<proteinExistence type="inferred from homology"/>
<comment type="subcellular location">
    <subcellularLocation>
        <location evidence="1">Periplasm</location>
    </subcellularLocation>
</comment>
<keyword evidence="4" id="KW-0813">Transport</keyword>
<dbReference type="AlphaFoldDB" id="A0A2T1ADX9"/>
<reference evidence="7 8" key="1">
    <citation type="submission" date="2018-03" db="EMBL/GenBank/DDBJ databases">
        <title>Genomic Encyclopedia of Archaeal and Bacterial Type Strains, Phase II (KMG-II): from individual species to whole genera.</title>
        <authorList>
            <person name="Goeker M."/>
        </authorList>
    </citation>
    <scope>NUCLEOTIDE SEQUENCE [LARGE SCALE GENOMIC DNA]</scope>
    <source>
        <strain evidence="7 8">DSM 25328</strain>
    </source>
</reference>
<protein>
    <recommendedName>
        <fullName evidence="3">Thiamine-binding periplasmic protein</fullName>
    </recommendedName>
</protein>
<dbReference type="Proteomes" id="UP000237718">
    <property type="component" value="Unassembled WGS sequence"/>
</dbReference>
<comment type="caution">
    <text evidence="7">The sequence shown here is derived from an EMBL/GenBank/DDBJ whole genome shotgun (WGS) entry which is preliminary data.</text>
</comment>
<dbReference type="NCBIfam" id="TIGR01254">
    <property type="entry name" value="sfuA"/>
    <property type="match status" value="1"/>
</dbReference>
<dbReference type="InterPro" id="IPR005948">
    <property type="entry name" value="ThiB-like"/>
</dbReference>
<keyword evidence="6" id="KW-0574">Periplasm</keyword>
<organism evidence="7 8">
    <name type="scientific">Tritonibacter scottomollicae</name>
    <name type="common">Epibacterium scottomollicae</name>
    <dbReference type="NCBI Taxonomy" id="483013"/>
    <lineage>
        <taxon>Bacteria</taxon>
        <taxon>Pseudomonadati</taxon>
        <taxon>Pseudomonadota</taxon>
        <taxon>Alphaproteobacteria</taxon>
        <taxon>Rhodobacterales</taxon>
        <taxon>Paracoccaceae</taxon>
        <taxon>Tritonibacter</taxon>
    </lineage>
</organism>
<evidence type="ECO:0000256" key="2">
    <source>
        <dbReference type="ARBA" id="ARBA00008520"/>
    </source>
</evidence>
<name>A0A2T1ADX9_TRISK</name>
<dbReference type="InterPro" id="IPR006059">
    <property type="entry name" value="SBP"/>
</dbReference>
<dbReference type="NCBIfam" id="TIGR01276">
    <property type="entry name" value="thiB"/>
    <property type="match status" value="1"/>
</dbReference>
<dbReference type="GO" id="GO:0030976">
    <property type="term" value="F:thiamine pyrophosphate binding"/>
    <property type="evidence" value="ECO:0007669"/>
    <property type="project" value="TreeGrafter"/>
</dbReference>
<evidence type="ECO:0000313" key="8">
    <source>
        <dbReference type="Proteomes" id="UP000237718"/>
    </source>
</evidence>
<keyword evidence="5" id="KW-0732">Signal</keyword>
<dbReference type="GO" id="GO:0015888">
    <property type="term" value="P:thiamine transport"/>
    <property type="evidence" value="ECO:0007669"/>
    <property type="project" value="InterPro"/>
</dbReference>
<dbReference type="EMBL" id="PVUF01000009">
    <property type="protein sequence ID" value="PRZ46737.1"/>
    <property type="molecule type" value="Genomic_DNA"/>
</dbReference>
<gene>
    <name evidence="7" type="ORF">CLV89_109153</name>
</gene>
<evidence type="ECO:0000313" key="7">
    <source>
        <dbReference type="EMBL" id="PRZ46737.1"/>
    </source>
</evidence>
<dbReference type="GO" id="GO:0030288">
    <property type="term" value="C:outer membrane-bounded periplasmic space"/>
    <property type="evidence" value="ECO:0007669"/>
    <property type="project" value="InterPro"/>
</dbReference>
<dbReference type="CDD" id="cd13545">
    <property type="entry name" value="PBP2_TbpA"/>
    <property type="match status" value="1"/>
</dbReference>
<comment type="similarity">
    <text evidence="2">Belongs to the bacterial solute-binding protein 1 family.</text>
</comment>
<dbReference type="SUPFAM" id="SSF53850">
    <property type="entry name" value="Periplasmic binding protein-like II"/>
    <property type="match status" value="1"/>
</dbReference>
<dbReference type="GO" id="GO:0030975">
    <property type="term" value="F:thiamine binding"/>
    <property type="evidence" value="ECO:0007669"/>
    <property type="project" value="InterPro"/>
</dbReference>
<dbReference type="InterPro" id="IPR005967">
    <property type="entry name" value="ThiB"/>
</dbReference>
<evidence type="ECO:0000256" key="3">
    <source>
        <dbReference type="ARBA" id="ARBA00019815"/>
    </source>
</evidence>
<dbReference type="Pfam" id="PF01547">
    <property type="entry name" value="SBP_bac_1"/>
    <property type="match status" value="1"/>
</dbReference>
<sequence length="365" mass="39158">MNPLNLNRIIPAEGRFRIFRHAMPGSPSPHAALETDMKTLVLASSVAGAIALSTAATAETPELVVYTYDSFVSEWGPGPAVETAFEATCGCDLKFVGAGDGAALLARIKLEGARSDADVVLGLDTNLTAAAKDTGLFAPISVTAEYALPVEWQDEMFAPYDWGYFAFVHNADADAPTNFKALAESDAKIVIQDPRSSTPGLGLLMWVKAAYGDEAPAIWEDLSDNIVTVTKGWSEAYGLFLEGEADMVLSYTTSPAYHLIAEKDDTKAAAVFDEGHYMQVEVAGKLASSDQPELADQFLQFMVSDAFQSIIPTTNWMYPAVIPSDGLPQGFETLVSPEKSLLLPEEDAASVRDEALAEWLSALSQ</sequence>
<accession>A0A2T1ADX9</accession>
<evidence type="ECO:0000256" key="4">
    <source>
        <dbReference type="ARBA" id="ARBA00022448"/>
    </source>
</evidence>